<comment type="subcellular location">
    <subcellularLocation>
        <location evidence="1">Cell membrane</location>
    </subcellularLocation>
</comment>
<dbReference type="Pfam" id="PF06977">
    <property type="entry name" value="SdiA-regulated"/>
    <property type="match status" value="1"/>
</dbReference>
<gene>
    <name evidence="5" type="ORF">DS909_14290</name>
</gene>
<proteinExistence type="predicted"/>
<protein>
    <recommendedName>
        <fullName evidence="7">Phytase-like domain-containing protein</fullName>
    </recommendedName>
</protein>
<reference evidence="5 6" key="1">
    <citation type="submission" date="2018-07" db="EMBL/GenBank/DDBJ databases">
        <title>Modular assembly of carbohydrate-degrading microbial communities in the ocean.</title>
        <authorList>
            <person name="Enke T.N."/>
            <person name="Datta M.S."/>
            <person name="Schwartzman J.A."/>
            <person name="Cermak N."/>
            <person name="Schmitz D.A."/>
            <person name="Barrere J."/>
            <person name="Cordero O.X."/>
        </authorList>
    </citation>
    <scope>NUCLEOTIDE SEQUENCE [LARGE SCALE GENOMIC DNA]</scope>
    <source>
        <strain evidence="5 6">C3M10</strain>
    </source>
</reference>
<evidence type="ECO:0000256" key="2">
    <source>
        <dbReference type="ARBA" id="ARBA00022475"/>
    </source>
</evidence>
<feature type="chain" id="PRO_5016662016" description="Phytase-like domain-containing protein" evidence="4">
    <location>
        <begin position="23"/>
        <end position="287"/>
    </location>
</feature>
<evidence type="ECO:0000256" key="3">
    <source>
        <dbReference type="ARBA" id="ARBA00023136"/>
    </source>
</evidence>
<dbReference type="SUPFAM" id="SSF50956">
    <property type="entry name" value="Thermostable phytase (3-phytase)"/>
    <property type="match status" value="1"/>
</dbReference>
<keyword evidence="4" id="KW-0732">Signal</keyword>
<dbReference type="OrthoDB" id="254484at2"/>
<sequence>MTFLRFFLIASLLTSAMSDVRAQNAPILQFIKQEPLYLPRDRLKEPSGLDIQPNSQAFWIVSDDSAELFSVETPPARVDVVYPLAYEGLEGVSAGWDEGIVLMVQEDTNAIVLIDERNSAASVRLPISKMKGYDAIAGHFEGSDTNKGLEGIAVDRERRRIFVVKEGKPRLLVEISSDLSSITAHRKLKAKHGFLVPGLKDKKLDISGLYYDRAQDALWMASDRGGSVFLYDLKSNRAVRLEIEYDGGETPDLKGIEGIALSNDHEVLYLVSDAGKESSLFTFRVIR</sequence>
<organism evidence="5 6">
    <name type="scientific">Phaeobacter gallaeciensis</name>
    <dbReference type="NCBI Taxonomy" id="60890"/>
    <lineage>
        <taxon>Bacteria</taxon>
        <taxon>Pseudomonadati</taxon>
        <taxon>Pseudomonadota</taxon>
        <taxon>Alphaproteobacteria</taxon>
        <taxon>Rhodobacterales</taxon>
        <taxon>Roseobacteraceae</taxon>
        <taxon>Phaeobacter</taxon>
    </lineage>
</organism>
<dbReference type="Proteomes" id="UP000252706">
    <property type="component" value="Unassembled WGS sequence"/>
</dbReference>
<dbReference type="AlphaFoldDB" id="A0A366WYV8"/>
<dbReference type="GO" id="GO:0005886">
    <property type="term" value="C:plasma membrane"/>
    <property type="evidence" value="ECO:0007669"/>
    <property type="project" value="UniProtKB-SubCell"/>
</dbReference>
<comment type="caution">
    <text evidence="5">The sequence shown here is derived from an EMBL/GenBank/DDBJ whole genome shotgun (WGS) entry which is preliminary data.</text>
</comment>
<accession>A0A366WYV8</accession>
<feature type="signal peptide" evidence="4">
    <location>
        <begin position="1"/>
        <end position="22"/>
    </location>
</feature>
<dbReference type="InterPro" id="IPR009722">
    <property type="entry name" value="YjiK/CarP"/>
</dbReference>
<evidence type="ECO:0000313" key="5">
    <source>
        <dbReference type="EMBL" id="RBW53549.1"/>
    </source>
</evidence>
<name>A0A366WYV8_9RHOB</name>
<evidence type="ECO:0000256" key="4">
    <source>
        <dbReference type="SAM" id="SignalP"/>
    </source>
</evidence>
<evidence type="ECO:0008006" key="7">
    <source>
        <dbReference type="Google" id="ProtNLM"/>
    </source>
</evidence>
<evidence type="ECO:0000313" key="6">
    <source>
        <dbReference type="Proteomes" id="UP000252706"/>
    </source>
</evidence>
<keyword evidence="3" id="KW-0472">Membrane</keyword>
<keyword evidence="2" id="KW-1003">Cell membrane</keyword>
<dbReference type="EMBL" id="QOCE01000035">
    <property type="protein sequence ID" value="RBW53549.1"/>
    <property type="molecule type" value="Genomic_DNA"/>
</dbReference>
<evidence type="ECO:0000256" key="1">
    <source>
        <dbReference type="ARBA" id="ARBA00004236"/>
    </source>
</evidence>
<dbReference type="RefSeq" id="WP_113824145.1">
    <property type="nucleotide sequence ID" value="NZ_QOCE01000035.1"/>
</dbReference>